<evidence type="ECO:0000256" key="1">
    <source>
        <dbReference type="ARBA" id="ARBA00009670"/>
    </source>
</evidence>
<dbReference type="InterPro" id="IPR050154">
    <property type="entry name" value="UbiB_kinase"/>
</dbReference>
<dbReference type="PANTHER" id="PTHR10566:SF53">
    <property type="entry name" value="PROTEIN ACTIVITY OF BC1 COMPLEX KINASE 1, CHLOROPLASTIC"/>
    <property type="match status" value="1"/>
</dbReference>
<sequence length="628" mass="70316">MDFVLANCTHAVSFSAKHRSLKGRTKTVRGRKHRFSVIRVSNSAAEFSGSKVASSGDKKDWQVAKSSTALELLDIERGVCIPFRKYSPETVRNKVLESRGAVLSLISRGVEIVWNLGLYWSILMYDCFVGRDEEVVPFRARQLRKLLCDLGPSFIKAGQVLANRPDIIREDYMNELCILQDDVPPFPNEVAFSIIEEELGRPLEAVFSKISSQTIAAASLGQVYRATLRDSGEDVAIKVQRPKIEPIIYQDLFLFRTLASFLNGISLQKLGCNAELIVDEFGEKLLEELDYTLEARNLEDFIENFKNDPTVKIPRVYKQLSGSRVLVMEWIDGIRCTDPQAIKDAGIDVDGFLTVGVSAALRQLLEFGLFHGDPHPGNIFAMRDGRIAYVDFGNVAVLSQILIDAVVHAVNEDYAEMANDFTRLGFLAPGTDVAPIIPALEAIWQNSAGKGLSDFNFRSVTGGGNSEVIDFVTCLVAYPYVAKRLLTDPNPALRERLIQVLFKDGMFQWKRLENLIVLAKENVVKMSSNPALQKKDLQGSRQVVNKLDLKDTIKDGARLFLIDEGIRRQLLLALTEDSQLHVQELVDVYRLLEDQIDIPSMALEVARDFPSVVRDLMLAWTESVLSDR</sequence>
<name>A0A9I9D0X1_CUCME</name>
<dbReference type="Pfam" id="PF03109">
    <property type="entry name" value="ABC1"/>
    <property type="match status" value="1"/>
</dbReference>
<dbReference type="PANTHER" id="PTHR10566">
    <property type="entry name" value="CHAPERONE-ACTIVITY OF BC1 COMPLEX CABC1 -RELATED"/>
    <property type="match status" value="1"/>
</dbReference>
<evidence type="ECO:0000259" key="2">
    <source>
        <dbReference type="Pfam" id="PF03109"/>
    </source>
</evidence>
<evidence type="ECO:0000313" key="3">
    <source>
        <dbReference type="EnsemblPlants" id="MELO3C011196.2.1"/>
    </source>
</evidence>
<protein>
    <recommendedName>
        <fullName evidence="2">ABC1 atypical kinase-like domain-containing protein</fullName>
    </recommendedName>
</protein>
<dbReference type="SUPFAM" id="SSF56112">
    <property type="entry name" value="Protein kinase-like (PK-like)"/>
    <property type="match status" value="1"/>
</dbReference>
<dbReference type="Gene3D" id="1.10.510.10">
    <property type="entry name" value="Transferase(Phosphotransferase) domain 1"/>
    <property type="match status" value="1"/>
</dbReference>
<organism evidence="3">
    <name type="scientific">Cucumis melo</name>
    <name type="common">Muskmelon</name>
    <dbReference type="NCBI Taxonomy" id="3656"/>
    <lineage>
        <taxon>Eukaryota</taxon>
        <taxon>Viridiplantae</taxon>
        <taxon>Streptophyta</taxon>
        <taxon>Embryophyta</taxon>
        <taxon>Tracheophyta</taxon>
        <taxon>Spermatophyta</taxon>
        <taxon>Magnoliopsida</taxon>
        <taxon>eudicotyledons</taxon>
        <taxon>Gunneridae</taxon>
        <taxon>Pentapetalae</taxon>
        <taxon>rosids</taxon>
        <taxon>fabids</taxon>
        <taxon>Cucurbitales</taxon>
        <taxon>Cucurbitaceae</taxon>
        <taxon>Benincaseae</taxon>
        <taxon>Cucumis</taxon>
    </lineage>
</organism>
<proteinExistence type="inferred from homology"/>
<accession>A0A9I9D0X1</accession>
<dbReference type="InterPro" id="IPR011009">
    <property type="entry name" value="Kinase-like_dom_sf"/>
</dbReference>
<comment type="similarity">
    <text evidence="1">Belongs to the protein kinase superfamily. ADCK protein kinase family.</text>
</comment>
<dbReference type="InterPro" id="IPR004147">
    <property type="entry name" value="ABC1_dom"/>
</dbReference>
<dbReference type="CDD" id="cd05121">
    <property type="entry name" value="ABC1_ADCK3-like"/>
    <property type="match status" value="1"/>
</dbReference>
<feature type="domain" description="ABC1 atypical kinase-like" evidence="2">
    <location>
        <begin position="179"/>
        <end position="419"/>
    </location>
</feature>
<dbReference type="Gramene" id="MELO3C011196.2.1">
    <property type="protein sequence ID" value="MELO3C011196.2.1"/>
    <property type="gene ID" value="MELO3C011196.2"/>
</dbReference>
<dbReference type="EnsemblPlants" id="MELO3C011196.2.1">
    <property type="protein sequence ID" value="MELO3C011196.2.1"/>
    <property type="gene ID" value="MELO3C011196.2"/>
</dbReference>
<dbReference type="AlphaFoldDB" id="A0A9I9D0X1"/>
<reference evidence="3" key="1">
    <citation type="submission" date="2023-03" db="UniProtKB">
        <authorList>
            <consortium name="EnsemblPlants"/>
        </authorList>
    </citation>
    <scope>IDENTIFICATION</scope>
</reference>